<dbReference type="Pfam" id="PF00300">
    <property type="entry name" value="His_Phos_1"/>
    <property type="match status" value="1"/>
</dbReference>
<dbReference type="Gene3D" id="3.40.50.1240">
    <property type="entry name" value="Phosphoglycerate mutase-like"/>
    <property type="match status" value="1"/>
</dbReference>
<dbReference type="SMART" id="SM00855">
    <property type="entry name" value="PGAM"/>
    <property type="match status" value="1"/>
</dbReference>
<dbReference type="PANTHER" id="PTHR48100">
    <property type="entry name" value="BROAD-SPECIFICITY PHOSPHATASE YOR283W-RELATED"/>
    <property type="match status" value="1"/>
</dbReference>
<dbReference type="InterPro" id="IPR029033">
    <property type="entry name" value="His_PPase_superfam"/>
</dbReference>
<dbReference type="Proteomes" id="UP000249467">
    <property type="component" value="Unassembled WGS sequence"/>
</dbReference>
<comment type="caution">
    <text evidence="3">The sequence shown here is derived from an EMBL/GenBank/DDBJ whole genome shotgun (WGS) entry which is preliminary data.</text>
</comment>
<protein>
    <submittedName>
        <fullName evidence="3">Histidine phosphatase family protein</fullName>
    </submittedName>
</protein>
<sequence length="212" mass="23372">MSLKLYLLRHGETTYSRTGSYCGDIDPDLTAEGTQMAEAFAGAHSAIAWDAVFVSPMKRTIATATPLCEASNMEMQFRDGLRELRYGKWEGQTNEFVKENYKDDYLRWLSEPAWNPPTGGETAVQLASRASLVVAEIQETYPSGNVLVVSHKATIRVILCNLLGIDLGRYRDRIDVPAASLSIVQFGTLGPMLKVLGDRSFMDADLRSLAGT</sequence>
<dbReference type="EMBL" id="QBML01000063">
    <property type="protein sequence ID" value="PZO35336.1"/>
    <property type="molecule type" value="Genomic_DNA"/>
</dbReference>
<evidence type="ECO:0000256" key="1">
    <source>
        <dbReference type="PIRSR" id="PIRSR613078-1"/>
    </source>
</evidence>
<proteinExistence type="predicted"/>
<dbReference type="InterPro" id="IPR013078">
    <property type="entry name" value="His_Pase_superF_clade-1"/>
</dbReference>
<feature type="binding site" evidence="2">
    <location>
        <position position="59"/>
    </location>
    <ligand>
        <name>substrate</name>
    </ligand>
</feature>
<feature type="active site" description="Proton donor/acceptor" evidence="1">
    <location>
        <position position="83"/>
    </location>
</feature>
<evidence type="ECO:0000313" key="3">
    <source>
        <dbReference type="EMBL" id="PZO35336.1"/>
    </source>
</evidence>
<reference evidence="3 4" key="2">
    <citation type="submission" date="2018-06" db="EMBL/GenBank/DDBJ databases">
        <title>Metagenomic assembly of (sub)arctic Cyanobacteria and their associated microbiome from non-axenic cultures.</title>
        <authorList>
            <person name="Baurain D."/>
        </authorList>
    </citation>
    <scope>NUCLEOTIDE SEQUENCE [LARGE SCALE GENOMIC DNA]</scope>
    <source>
        <strain evidence="3">ULC066bin1</strain>
    </source>
</reference>
<organism evidence="3 4">
    <name type="scientific">Pseudanabaena frigida</name>
    <dbReference type="NCBI Taxonomy" id="945775"/>
    <lineage>
        <taxon>Bacteria</taxon>
        <taxon>Bacillati</taxon>
        <taxon>Cyanobacteriota</taxon>
        <taxon>Cyanophyceae</taxon>
        <taxon>Pseudanabaenales</taxon>
        <taxon>Pseudanabaenaceae</taxon>
        <taxon>Pseudanabaena</taxon>
    </lineage>
</organism>
<evidence type="ECO:0000313" key="4">
    <source>
        <dbReference type="Proteomes" id="UP000249467"/>
    </source>
</evidence>
<feature type="binding site" evidence="2">
    <location>
        <begin position="83"/>
        <end position="86"/>
    </location>
    <ligand>
        <name>substrate</name>
    </ligand>
</feature>
<gene>
    <name evidence="3" type="ORF">DCF19_24170</name>
</gene>
<dbReference type="InterPro" id="IPR050275">
    <property type="entry name" value="PGM_Phosphatase"/>
</dbReference>
<name>A0A2W4VSH1_9CYAN</name>
<evidence type="ECO:0000256" key="2">
    <source>
        <dbReference type="PIRSR" id="PIRSR613078-2"/>
    </source>
</evidence>
<feature type="active site" description="Tele-phosphohistidine intermediate" evidence="1">
    <location>
        <position position="10"/>
    </location>
</feature>
<dbReference type="PANTHER" id="PTHR48100:SF1">
    <property type="entry name" value="HISTIDINE PHOSPHATASE FAMILY PROTEIN-RELATED"/>
    <property type="match status" value="1"/>
</dbReference>
<dbReference type="AlphaFoldDB" id="A0A2W4VSH1"/>
<accession>A0A2W4VSH1</accession>
<dbReference type="GO" id="GO:0005737">
    <property type="term" value="C:cytoplasm"/>
    <property type="evidence" value="ECO:0007669"/>
    <property type="project" value="TreeGrafter"/>
</dbReference>
<dbReference type="CDD" id="cd07067">
    <property type="entry name" value="HP_PGM_like"/>
    <property type="match status" value="1"/>
</dbReference>
<reference evidence="3 4" key="1">
    <citation type="submission" date="2018-04" db="EMBL/GenBank/DDBJ databases">
        <authorList>
            <person name="Go L.Y."/>
            <person name="Mitchell J.A."/>
        </authorList>
    </citation>
    <scope>NUCLEOTIDE SEQUENCE [LARGE SCALE GENOMIC DNA]</scope>
    <source>
        <strain evidence="3">ULC066bin1</strain>
    </source>
</reference>
<dbReference type="SUPFAM" id="SSF53254">
    <property type="entry name" value="Phosphoglycerate mutase-like"/>
    <property type="match status" value="1"/>
</dbReference>
<dbReference type="GO" id="GO:0016791">
    <property type="term" value="F:phosphatase activity"/>
    <property type="evidence" value="ECO:0007669"/>
    <property type="project" value="TreeGrafter"/>
</dbReference>